<organism evidence="2 3">
    <name type="scientific">Plantactinospora mayteni</name>
    <dbReference type="NCBI Taxonomy" id="566021"/>
    <lineage>
        <taxon>Bacteria</taxon>
        <taxon>Bacillati</taxon>
        <taxon>Actinomycetota</taxon>
        <taxon>Actinomycetes</taxon>
        <taxon>Micromonosporales</taxon>
        <taxon>Micromonosporaceae</taxon>
        <taxon>Plantactinospora</taxon>
    </lineage>
</organism>
<evidence type="ECO:0000313" key="3">
    <source>
        <dbReference type="Proteomes" id="UP000621500"/>
    </source>
</evidence>
<dbReference type="Pfam" id="PF20329">
    <property type="entry name" value="DUF6624"/>
    <property type="match status" value="1"/>
</dbReference>
<feature type="region of interest" description="Disordered" evidence="1">
    <location>
        <begin position="526"/>
        <end position="551"/>
    </location>
</feature>
<accession>A0ABQ4EPB7</accession>
<dbReference type="RefSeq" id="WP_203858029.1">
    <property type="nucleotide sequence ID" value="NZ_BAAAZQ010000004.1"/>
</dbReference>
<proteinExistence type="predicted"/>
<protein>
    <recommendedName>
        <fullName evidence="4">Lantibiotic biosynthesis protein dehydration domain-containing protein</fullName>
    </recommendedName>
</protein>
<sequence length="837" mass="92569">MRSVLWEASPTAAVTTSPATGSADTDALPPVTREVLHAVRAGTGGGLFPPVAAPSPDGASLTATRRLAGEADASWLAAVLVEPRFGPLLALLQRLDRWCRRTAPDYREVLHPELLTVTNADLFGPVVAEMFVACAAGRLTHTRRLVAEEAASYVAFLAAFLRRLRRDIGAGWPDRPEFRGPVVGLQAQGEETHNGRQRVLRVRLRGGGAVAYKPRPANGELVFLAQGNPGRNGSVFELLNRLPAVSGPVRLPVLRCWRGRGRDRRAYLWQEWIDHPAQWGILRRSGRRRLSGTRLPPRQAGDFWHRAGSLAAACFAFGLADLFEQNLLAGARPEDPTPMLYPVDLEVYLFPVRRLSETGLVMDPVNGGHHHVGIEREARWCTIAGSLEYLKAGHRGGYQLCRADRSWTRREARSVVADSRGGIGYGPYLAEFLRGMFDLWTLACTHRARIARLIERRCRGNFVRVLARPTVDYLDAIRRRRYSGGGAAPRADDPAIRYGTGELAQLRALDVPYFIRPAAGGPLRRLAPPEHGFRTLPAGTRLGPDRRASPSATVRAGADLDLVGLGVALRDAIEYVLPDLPGSTLTDPRRGVEVRLTDAQRGEVSFDWPEQGHRITFVWTADVVRLRLDPLPATSAATNGSTGPATASGSNAPEAAEPDVPDWVDIRRQLLRVHRIDKALRSRLVYGAADPALGEQLRTLTDAASAWLHDVVRQHGWPTCTLVGPTASEAACRLVQHARIPNTQHRHCLRLVRVAARRGEVPWRQVAYLTDALRIRQGRAQLFGTKFVARGGVLVPYPIERPELVDERRRQMRLEPLARYTHRLRNRYPLEPTTTIR</sequence>
<feature type="compositionally biased region" description="Low complexity" evidence="1">
    <location>
        <begin position="8"/>
        <end position="23"/>
    </location>
</feature>
<dbReference type="InterPro" id="IPR046732">
    <property type="entry name" value="DUF6624"/>
</dbReference>
<evidence type="ECO:0008006" key="4">
    <source>
        <dbReference type="Google" id="ProtNLM"/>
    </source>
</evidence>
<comment type="caution">
    <text evidence="2">The sequence shown here is derived from an EMBL/GenBank/DDBJ whole genome shotgun (WGS) entry which is preliminary data.</text>
</comment>
<reference evidence="2 3" key="1">
    <citation type="submission" date="2021-01" db="EMBL/GenBank/DDBJ databases">
        <title>Whole genome shotgun sequence of Plantactinospora mayteni NBRC 109088.</title>
        <authorList>
            <person name="Komaki H."/>
            <person name="Tamura T."/>
        </authorList>
    </citation>
    <scope>NUCLEOTIDE SEQUENCE [LARGE SCALE GENOMIC DNA]</scope>
    <source>
        <strain evidence="2 3">NBRC 109088</strain>
    </source>
</reference>
<dbReference type="Proteomes" id="UP000621500">
    <property type="component" value="Unassembled WGS sequence"/>
</dbReference>
<dbReference type="EMBL" id="BONX01000018">
    <property type="protein sequence ID" value="GIG96511.1"/>
    <property type="molecule type" value="Genomic_DNA"/>
</dbReference>
<evidence type="ECO:0000313" key="2">
    <source>
        <dbReference type="EMBL" id="GIG96511.1"/>
    </source>
</evidence>
<feature type="compositionally biased region" description="Polar residues" evidence="1">
    <location>
        <begin position="635"/>
        <end position="651"/>
    </location>
</feature>
<evidence type="ECO:0000256" key="1">
    <source>
        <dbReference type="SAM" id="MobiDB-lite"/>
    </source>
</evidence>
<gene>
    <name evidence="2" type="ORF">Pma05_30840</name>
</gene>
<name>A0ABQ4EPB7_9ACTN</name>
<feature type="region of interest" description="Disordered" evidence="1">
    <location>
        <begin position="633"/>
        <end position="658"/>
    </location>
</feature>
<keyword evidence="3" id="KW-1185">Reference proteome</keyword>
<feature type="region of interest" description="Disordered" evidence="1">
    <location>
        <begin position="1"/>
        <end position="28"/>
    </location>
</feature>